<keyword evidence="2" id="KW-0378">Hydrolase</keyword>
<dbReference type="EMBL" id="PGGS01000111">
    <property type="protein sequence ID" value="PNH08914.1"/>
    <property type="molecule type" value="Genomic_DNA"/>
</dbReference>
<feature type="chain" id="PRO_5014395388" evidence="4">
    <location>
        <begin position="18"/>
        <end position="744"/>
    </location>
</feature>
<feature type="compositionally biased region" description="Low complexity" evidence="3">
    <location>
        <begin position="55"/>
        <end position="64"/>
    </location>
</feature>
<comment type="similarity">
    <text evidence="1">Belongs to the DNase II family.</text>
</comment>
<reference evidence="5 6" key="1">
    <citation type="journal article" date="2017" name="Mol. Biol. Evol.">
        <title>The 4-celled Tetrabaena socialis nuclear genome reveals the essential components for genetic control of cell number at the origin of multicellularity in the volvocine lineage.</title>
        <authorList>
            <person name="Featherston J."/>
            <person name="Arakaki Y."/>
            <person name="Hanschen E.R."/>
            <person name="Ferris P.J."/>
            <person name="Michod R.E."/>
            <person name="Olson B.J.S.C."/>
            <person name="Nozaki H."/>
            <person name="Durand P.M."/>
        </authorList>
    </citation>
    <scope>NUCLEOTIDE SEQUENCE [LARGE SCALE GENOMIC DNA]</scope>
    <source>
        <strain evidence="5 6">NIES-571</strain>
    </source>
</reference>
<dbReference type="PRINTS" id="PR01228">
    <property type="entry name" value="EGGSHELL"/>
</dbReference>
<keyword evidence="6" id="KW-1185">Reference proteome</keyword>
<organism evidence="5 6">
    <name type="scientific">Tetrabaena socialis</name>
    <dbReference type="NCBI Taxonomy" id="47790"/>
    <lineage>
        <taxon>Eukaryota</taxon>
        <taxon>Viridiplantae</taxon>
        <taxon>Chlorophyta</taxon>
        <taxon>core chlorophytes</taxon>
        <taxon>Chlorophyceae</taxon>
        <taxon>CS clade</taxon>
        <taxon>Chlamydomonadales</taxon>
        <taxon>Tetrabaenaceae</taxon>
        <taxon>Tetrabaena</taxon>
    </lineage>
</organism>
<dbReference type="PANTHER" id="PTHR10858:SF23">
    <property type="entry name" value="DEOXYRIBONUCLEASE II"/>
    <property type="match status" value="1"/>
</dbReference>
<comment type="caution">
    <text evidence="5">The sequence shown here is derived from an EMBL/GenBank/DDBJ whole genome shotgun (WGS) entry which is preliminary data.</text>
</comment>
<evidence type="ECO:0000313" key="5">
    <source>
        <dbReference type="EMBL" id="PNH08914.1"/>
    </source>
</evidence>
<feature type="region of interest" description="Disordered" evidence="3">
    <location>
        <begin position="78"/>
        <end position="189"/>
    </location>
</feature>
<dbReference type="Pfam" id="PF03265">
    <property type="entry name" value="DNase_II"/>
    <property type="match status" value="2"/>
</dbReference>
<gene>
    <name evidence="5" type="ORF">TSOC_004490</name>
</gene>
<accession>A0A2J8A8Q0</accession>
<name>A0A2J8A8Q0_9CHLO</name>
<feature type="compositionally biased region" description="Basic and acidic residues" evidence="3">
    <location>
        <begin position="21"/>
        <end position="36"/>
    </location>
</feature>
<feature type="compositionally biased region" description="Gly residues" evidence="3">
    <location>
        <begin position="465"/>
        <end position="474"/>
    </location>
</feature>
<dbReference type="Proteomes" id="UP000236333">
    <property type="component" value="Unassembled WGS sequence"/>
</dbReference>
<feature type="compositionally biased region" description="Gly residues" evidence="3">
    <location>
        <begin position="99"/>
        <end position="170"/>
    </location>
</feature>
<dbReference type="InterPro" id="IPR004947">
    <property type="entry name" value="DNase_II"/>
</dbReference>
<feature type="compositionally biased region" description="Low complexity" evidence="3">
    <location>
        <begin position="225"/>
        <end position="238"/>
    </location>
</feature>
<evidence type="ECO:0000256" key="3">
    <source>
        <dbReference type="SAM" id="MobiDB-lite"/>
    </source>
</evidence>
<evidence type="ECO:0000256" key="2">
    <source>
        <dbReference type="ARBA" id="ARBA00022801"/>
    </source>
</evidence>
<dbReference type="OrthoDB" id="541546at2759"/>
<feature type="region of interest" description="Disordered" evidence="3">
    <location>
        <begin position="214"/>
        <end position="253"/>
    </location>
</feature>
<evidence type="ECO:0000313" key="6">
    <source>
        <dbReference type="Proteomes" id="UP000236333"/>
    </source>
</evidence>
<dbReference type="AlphaFoldDB" id="A0A2J8A8Q0"/>
<dbReference type="GO" id="GO:0004531">
    <property type="term" value="F:deoxyribonuclease II activity"/>
    <property type="evidence" value="ECO:0007669"/>
    <property type="project" value="InterPro"/>
</dbReference>
<protein>
    <submittedName>
        <fullName evidence="5">Cell-death-related nuclease 7</fullName>
    </submittedName>
</protein>
<feature type="region of interest" description="Disordered" evidence="3">
    <location>
        <begin position="16"/>
        <end position="64"/>
    </location>
</feature>
<evidence type="ECO:0000256" key="4">
    <source>
        <dbReference type="SAM" id="SignalP"/>
    </source>
</evidence>
<dbReference type="PANTHER" id="PTHR10858">
    <property type="entry name" value="DEOXYRIBONUCLEASE II"/>
    <property type="match status" value="1"/>
</dbReference>
<evidence type="ECO:0000256" key="1">
    <source>
        <dbReference type="ARBA" id="ARBA00007527"/>
    </source>
</evidence>
<feature type="region of interest" description="Disordered" evidence="3">
    <location>
        <begin position="441"/>
        <end position="519"/>
    </location>
</feature>
<proteinExistence type="inferred from homology"/>
<feature type="signal peptide" evidence="4">
    <location>
        <begin position="1"/>
        <end position="17"/>
    </location>
</feature>
<sequence>MLLLLTLAFVALPGSSAAPRARGDGPAERSLGDPRRPSTLVTSGSPVRSADATERAGAASGAERAAAGAFAGFAAASVGNERSATKGWSDEGDGSSTGDRGGGDSGGSGGGSGSDGGSGDGSSGGSDGGGGSGGSGGRGGSGGSSNGGGSGGGGSGGGSGAGGGSFGGSSQGHSEREPEPAGPQCLSQGGLPVDWWVLLKFPGGEDAALLDSRDLTPSARPQPQPQQQQQQQQRQQQQPEEEPLKPCWRGGASVNDRNGPLRATLAAALAPPQPQPAMQPNGTWRPAPEAMHQRADLPYATPPASPYGYVFYNDADPEGVEHWGFAHAKGALLLGPEGGVWLTHSFPRYPGRPPRTGGDADLYGGAGVRNGSASEWDVVQHPQMMYGQHALCLSLPRRQLLRVAESLLVAAAYVYEYDMPYDLAELYGTVQELVDASAEERGRGAAAGGGGGGRGGGDGSRDGGDVAGGGGGGRDSSDGDGSVSGGGIPRRGLRDAPASAAPVAPHAPPPAPPRNTSVRSLRTWGGSAWLHVAKSPNHTVPFHEQVLEPLLHAAMAWETWRLGISYPSECPPETPYGSLNIRRVVVPYCAAGDERVPSRVYGNVVADGAIRSSSRDARAAPAGGDAAGAVGRGAAYGGGGAGWDSLKDHSKWGLGISTAAQTPGPGAAAGGGAEALASLASAATVCLGDLNRQPSQRFRGGGYVCTQDAGLWAAFNSLVAELEPCAAAGPSDAASGASGAEGPF</sequence>
<feature type="compositionally biased region" description="Gly residues" evidence="3">
    <location>
        <begin position="445"/>
        <end position="458"/>
    </location>
</feature>
<keyword evidence="4" id="KW-0732">Signal</keyword>